<evidence type="ECO:0000256" key="1">
    <source>
        <dbReference type="SAM" id="Phobius"/>
    </source>
</evidence>
<keyword evidence="1" id="KW-0472">Membrane</keyword>
<gene>
    <name evidence="2" type="ORF">KQI88_15165</name>
</gene>
<dbReference type="Proteomes" id="UP000779508">
    <property type="component" value="Unassembled WGS sequence"/>
</dbReference>
<evidence type="ECO:0000313" key="3">
    <source>
        <dbReference type="Proteomes" id="UP000779508"/>
    </source>
</evidence>
<name>A0ABS6G813_9FIRM</name>
<dbReference type="RefSeq" id="WP_216418745.1">
    <property type="nucleotide sequence ID" value="NZ_JAHLQK010000006.1"/>
</dbReference>
<reference evidence="2 3" key="1">
    <citation type="submission" date="2021-06" db="EMBL/GenBank/DDBJ databases">
        <authorList>
            <person name="Sun Q."/>
            <person name="Li D."/>
        </authorList>
    </citation>
    <scope>NUCLEOTIDE SEQUENCE [LARGE SCALE GENOMIC DNA]</scope>
    <source>
        <strain evidence="2 3">MSJ-5</strain>
    </source>
</reference>
<sequence length="129" mass="14333">MKKIKGINLIKMSVLVLTGFTLATLILNISVSYQTYRGSEDSLIGLFAILLGTVLGVIARVGLTLLFWSSYNIKYPNEKFNEKIGKKIIAYFLFMTALIGLSLSRGTLLIFIICTLLIALKEQKKLAVE</sequence>
<accession>A0ABS6G813</accession>
<proteinExistence type="predicted"/>
<dbReference type="EMBL" id="JAHLQK010000006">
    <property type="protein sequence ID" value="MBU5677758.1"/>
    <property type="molecule type" value="Genomic_DNA"/>
</dbReference>
<feature type="transmembrane region" description="Helical" evidence="1">
    <location>
        <begin position="12"/>
        <end position="31"/>
    </location>
</feature>
<feature type="transmembrane region" description="Helical" evidence="1">
    <location>
        <begin position="43"/>
        <end position="68"/>
    </location>
</feature>
<organism evidence="2 3">
    <name type="scientific">Alkaliphilus flagellatus</name>
    <dbReference type="NCBI Taxonomy" id="2841507"/>
    <lineage>
        <taxon>Bacteria</taxon>
        <taxon>Bacillati</taxon>
        <taxon>Bacillota</taxon>
        <taxon>Clostridia</taxon>
        <taxon>Peptostreptococcales</taxon>
        <taxon>Natronincolaceae</taxon>
        <taxon>Alkaliphilus</taxon>
    </lineage>
</organism>
<comment type="caution">
    <text evidence="2">The sequence shown here is derived from an EMBL/GenBank/DDBJ whole genome shotgun (WGS) entry which is preliminary data.</text>
</comment>
<feature type="transmembrane region" description="Helical" evidence="1">
    <location>
        <begin position="89"/>
        <end position="120"/>
    </location>
</feature>
<keyword evidence="1" id="KW-0812">Transmembrane</keyword>
<evidence type="ECO:0000313" key="2">
    <source>
        <dbReference type="EMBL" id="MBU5677758.1"/>
    </source>
</evidence>
<keyword evidence="1" id="KW-1133">Transmembrane helix</keyword>
<protein>
    <submittedName>
        <fullName evidence="2">Uncharacterized protein</fullName>
    </submittedName>
</protein>
<keyword evidence="3" id="KW-1185">Reference proteome</keyword>